<dbReference type="InterPro" id="IPR008250">
    <property type="entry name" value="ATPase_P-typ_transduc_dom_A_sf"/>
</dbReference>
<evidence type="ECO:0000256" key="3">
    <source>
        <dbReference type="ARBA" id="ARBA00022448"/>
    </source>
</evidence>
<dbReference type="Gene3D" id="1.20.1110.10">
    <property type="entry name" value="Calcium-transporting ATPase, transmembrane domain"/>
    <property type="match status" value="2"/>
</dbReference>
<feature type="transmembrane region" description="Helical" evidence="23">
    <location>
        <begin position="910"/>
        <end position="931"/>
    </location>
</feature>
<dbReference type="Pfam" id="PF00122">
    <property type="entry name" value="E1-E2_ATPase"/>
    <property type="match status" value="1"/>
</dbReference>
<evidence type="ECO:0000256" key="20">
    <source>
        <dbReference type="ARBA" id="ARBA00048599"/>
    </source>
</evidence>
<reference evidence="25" key="1">
    <citation type="submission" date="2023-01" db="EMBL/GenBank/DDBJ databases">
        <title>The chitinases involved in constricting ring structure development in the nematode-trapping fungus Drechslerella dactyloides.</title>
        <authorList>
            <person name="Wang R."/>
            <person name="Zhang L."/>
            <person name="Tang P."/>
            <person name="Li S."/>
            <person name="Liang L."/>
        </authorList>
    </citation>
    <scope>NUCLEOTIDE SEQUENCE</scope>
    <source>
        <strain evidence="25">YMF1.00031</strain>
    </source>
</reference>
<evidence type="ECO:0000256" key="4">
    <source>
        <dbReference type="ARBA" id="ARBA00022475"/>
    </source>
</evidence>
<dbReference type="InterPro" id="IPR044492">
    <property type="entry name" value="P_typ_ATPase_HD_dom"/>
</dbReference>
<dbReference type="FunFam" id="3.40.1110.10:FF:000039">
    <property type="entry name" value="Sodium P-type ATPase"/>
    <property type="match status" value="1"/>
</dbReference>
<dbReference type="EC" id="7.2.2.3" evidence="19"/>
<evidence type="ECO:0000256" key="9">
    <source>
        <dbReference type="ARBA" id="ARBA00022840"/>
    </source>
</evidence>
<dbReference type="InterPro" id="IPR018303">
    <property type="entry name" value="ATPase_P-typ_P_site"/>
</dbReference>
<keyword evidence="7" id="KW-0479">Metal-binding</keyword>
<dbReference type="PRINTS" id="PR00119">
    <property type="entry name" value="CATATPASE"/>
</dbReference>
<comment type="cofactor">
    <cofactor evidence="1">
        <name>Mg(2+)</name>
        <dbReference type="ChEBI" id="CHEBI:18420"/>
    </cofactor>
</comment>
<keyword evidence="13 23" id="KW-1133">Transmembrane helix</keyword>
<feature type="transmembrane region" description="Helical" evidence="23">
    <location>
        <begin position="868"/>
        <end position="890"/>
    </location>
</feature>
<dbReference type="Gene3D" id="2.70.150.10">
    <property type="entry name" value="Calcium-transporting ATPase, cytoplasmic transduction domain A"/>
    <property type="match status" value="1"/>
</dbReference>
<evidence type="ECO:0000256" key="7">
    <source>
        <dbReference type="ARBA" id="ARBA00022723"/>
    </source>
</evidence>
<evidence type="ECO:0000256" key="12">
    <source>
        <dbReference type="ARBA" id="ARBA00022967"/>
    </source>
</evidence>
<gene>
    <name evidence="25" type="ORF">Dda_0740</name>
</gene>
<dbReference type="GO" id="GO:0005524">
    <property type="term" value="F:ATP binding"/>
    <property type="evidence" value="ECO:0007669"/>
    <property type="project" value="UniProtKB-KW"/>
</dbReference>
<evidence type="ECO:0000313" key="26">
    <source>
        <dbReference type="Proteomes" id="UP001221413"/>
    </source>
</evidence>
<comment type="catalytic activity">
    <reaction evidence="21">
        <text>Na(+)(in) + ATP + H2O = Na(+)(out) + ADP + phosphate + H(+)</text>
        <dbReference type="Rhea" id="RHEA:14633"/>
        <dbReference type="ChEBI" id="CHEBI:15377"/>
        <dbReference type="ChEBI" id="CHEBI:15378"/>
        <dbReference type="ChEBI" id="CHEBI:29101"/>
        <dbReference type="ChEBI" id="CHEBI:30616"/>
        <dbReference type="ChEBI" id="CHEBI:43474"/>
        <dbReference type="ChEBI" id="CHEBI:456216"/>
        <dbReference type="EC" id="7.2.2.3"/>
    </reaction>
    <physiologicalReaction direction="left-to-right" evidence="21">
        <dbReference type="Rhea" id="RHEA:14634"/>
    </physiologicalReaction>
</comment>
<feature type="region of interest" description="Disordered" evidence="22">
    <location>
        <begin position="410"/>
        <end position="434"/>
    </location>
</feature>
<keyword evidence="15" id="KW-0406">Ion transport</keyword>
<feature type="transmembrane region" description="Helical" evidence="23">
    <location>
        <begin position="324"/>
        <end position="350"/>
    </location>
</feature>
<dbReference type="PROSITE" id="PS00154">
    <property type="entry name" value="ATPASE_E1_E2"/>
    <property type="match status" value="1"/>
</dbReference>
<evidence type="ECO:0000256" key="8">
    <source>
        <dbReference type="ARBA" id="ARBA00022741"/>
    </source>
</evidence>
<dbReference type="GO" id="GO:0016887">
    <property type="term" value="F:ATP hydrolysis activity"/>
    <property type="evidence" value="ECO:0007669"/>
    <property type="project" value="InterPro"/>
</dbReference>
<feature type="transmembrane region" description="Helical" evidence="23">
    <location>
        <begin position="75"/>
        <end position="93"/>
    </location>
</feature>
<dbReference type="Gene3D" id="3.40.50.1000">
    <property type="entry name" value="HAD superfamily/HAD-like"/>
    <property type="match status" value="1"/>
</dbReference>
<dbReference type="SFLD" id="SFLDG00002">
    <property type="entry name" value="C1.7:_P-type_atpase_like"/>
    <property type="match status" value="1"/>
</dbReference>
<keyword evidence="14" id="KW-0915">Sodium</keyword>
<dbReference type="NCBIfam" id="TIGR01523">
    <property type="entry name" value="ATPase-IID_K-Na"/>
    <property type="match status" value="1"/>
</dbReference>
<evidence type="ECO:0000256" key="16">
    <source>
        <dbReference type="ARBA" id="ARBA00023136"/>
    </source>
</evidence>
<organism evidence="25 26">
    <name type="scientific">Drechslerella dactyloides</name>
    <name type="common">Nematode-trapping fungus</name>
    <name type="synonym">Arthrobotrys dactyloides</name>
    <dbReference type="NCBI Taxonomy" id="74499"/>
    <lineage>
        <taxon>Eukaryota</taxon>
        <taxon>Fungi</taxon>
        <taxon>Dikarya</taxon>
        <taxon>Ascomycota</taxon>
        <taxon>Pezizomycotina</taxon>
        <taxon>Orbiliomycetes</taxon>
        <taxon>Orbiliales</taxon>
        <taxon>Orbiliaceae</taxon>
        <taxon>Drechslerella</taxon>
    </lineage>
</organism>
<keyword evidence="3" id="KW-0813">Transport</keyword>
<dbReference type="SMART" id="SM00831">
    <property type="entry name" value="Cation_ATPase_N"/>
    <property type="match status" value="1"/>
</dbReference>
<feature type="transmembrane region" description="Helical" evidence="23">
    <location>
        <begin position="99"/>
        <end position="118"/>
    </location>
</feature>
<evidence type="ECO:0000313" key="25">
    <source>
        <dbReference type="EMBL" id="KAJ6264591.1"/>
    </source>
</evidence>
<evidence type="ECO:0000256" key="15">
    <source>
        <dbReference type="ARBA" id="ARBA00023065"/>
    </source>
</evidence>
<feature type="transmembrane region" description="Helical" evidence="23">
    <location>
        <begin position="996"/>
        <end position="1017"/>
    </location>
</feature>
<evidence type="ECO:0000256" key="13">
    <source>
        <dbReference type="ARBA" id="ARBA00022989"/>
    </source>
</evidence>
<dbReference type="InterPro" id="IPR006068">
    <property type="entry name" value="ATPase_P-typ_cation-transptr_C"/>
</dbReference>
<dbReference type="InterPro" id="IPR006414">
    <property type="entry name" value="P-type_ATPase_IID"/>
</dbReference>
<dbReference type="SUPFAM" id="SSF81653">
    <property type="entry name" value="Calcium ATPase, transduction domain A"/>
    <property type="match status" value="1"/>
</dbReference>
<dbReference type="AlphaFoldDB" id="A0AAD6J5S0"/>
<dbReference type="InterPro" id="IPR036412">
    <property type="entry name" value="HAD-like_sf"/>
</dbReference>
<evidence type="ECO:0000256" key="21">
    <source>
        <dbReference type="ARBA" id="ARBA00049499"/>
    </source>
</evidence>
<protein>
    <recommendedName>
        <fullName evidence="19">P-type Na(+) transporter</fullName>
        <ecNumber evidence="19">7.2.2.3</ecNumber>
    </recommendedName>
</protein>
<keyword evidence="9" id="KW-0067">ATP-binding</keyword>
<evidence type="ECO:0000256" key="14">
    <source>
        <dbReference type="ARBA" id="ARBA00023053"/>
    </source>
</evidence>
<evidence type="ECO:0000256" key="22">
    <source>
        <dbReference type="SAM" id="MobiDB-lite"/>
    </source>
</evidence>
<comment type="subcellular location">
    <subcellularLocation>
        <location evidence="2">Cell membrane</location>
        <topology evidence="2">Multi-pass membrane protein</topology>
    </subcellularLocation>
</comment>
<dbReference type="PRINTS" id="PR00120">
    <property type="entry name" value="HATPASE"/>
</dbReference>
<evidence type="ECO:0000256" key="10">
    <source>
        <dbReference type="ARBA" id="ARBA00022842"/>
    </source>
</evidence>
<comment type="similarity">
    <text evidence="18">Belongs to the cation transport ATPase (P-type) (TC 3.A.3) family. Type IID subfamily.</text>
</comment>
<dbReference type="SUPFAM" id="SSF81665">
    <property type="entry name" value="Calcium ATPase, transmembrane domain M"/>
    <property type="match status" value="1"/>
</dbReference>
<dbReference type="Pfam" id="PF00690">
    <property type="entry name" value="Cation_ATPase_N"/>
    <property type="match status" value="1"/>
</dbReference>
<dbReference type="Gene3D" id="3.40.1110.10">
    <property type="entry name" value="Calcium-transporting ATPase, cytoplasmic domain N"/>
    <property type="match status" value="1"/>
</dbReference>
<keyword evidence="4" id="KW-1003">Cell membrane</keyword>
<feature type="domain" description="Cation-transporting P-type ATPase N-terminal" evidence="24">
    <location>
        <begin position="21"/>
        <end position="95"/>
    </location>
</feature>
<dbReference type="InterPro" id="IPR001757">
    <property type="entry name" value="P_typ_ATPase"/>
</dbReference>
<evidence type="ECO:0000256" key="23">
    <source>
        <dbReference type="SAM" id="Phobius"/>
    </source>
</evidence>
<dbReference type="SFLD" id="SFLDS00003">
    <property type="entry name" value="Haloacid_Dehalogenase"/>
    <property type="match status" value="1"/>
</dbReference>
<dbReference type="InterPro" id="IPR059000">
    <property type="entry name" value="ATPase_P-type_domA"/>
</dbReference>
<name>A0AAD6J5S0_DREDA</name>
<dbReference type="InterPro" id="IPR004014">
    <property type="entry name" value="ATPase_P-typ_cation-transptr_N"/>
</dbReference>
<keyword evidence="6 23" id="KW-0812">Transmembrane</keyword>
<dbReference type="InterPro" id="IPR023214">
    <property type="entry name" value="HAD_sf"/>
</dbReference>
<feature type="transmembrane region" description="Helical" evidence="23">
    <location>
        <begin position="965"/>
        <end position="984"/>
    </location>
</feature>
<evidence type="ECO:0000256" key="19">
    <source>
        <dbReference type="ARBA" id="ARBA00035029"/>
    </source>
</evidence>
<dbReference type="PANTHER" id="PTHR42861">
    <property type="entry name" value="CALCIUM-TRANSPORTING ATPASE"/>
    <property type="match status" value="1"/>
</dbReference>
<evidence type="ECO:0000256" key="2">
    <source>
        <dbReference type="ARBA" id="ARBA00004651"/>
    </source>
</evidence>
<dbReference type="Pfam" id="PF00689">
    <property type="entry name" value="Cation_ATPase_C"/>
    <property type="match status" value="1"/>
</dbReference>
<evidence type="ECO:0000256" key="18">
    <source>
        <dbReference type="ARBA" id="ARBA00035017"/>
    </source>
</evidence>
<keyword evidence="17" id="KW-0739">Sodium transport</keyword>
<keyword evidence="10" id="KW-0460">Magnesium</keyword>
<comment type="caution">
    <text evidence="25">The sequence shown here is derived from an EMBL/GenBank/DDBJ whole genome shotgun (WGS) entry which is preliminary data.</text>
</comment>
<feature type="transmembrane region" description="Helical" evidence="23">
    <location>
        <begin position="785"/>
        <end position="806"/>
    </location>
</feature>
<comment type="catalytic activity">
    <reaction evidence="20">
        <text>K(+)(in) + ATP + H2O = K(+)(out) + ADP + phosphate + H(+)</text>
        <dbReference type="Rhea" id="RHEA:75815"/>
        <dbReference type="ChEBI" id="CHEBI:15377"/>
        <dbReference type="ChEBI" id="CHEBI:15378"/>
        <dbReference type="ChEBI" id="CHEBI:29103"/>
        <dbReference type="ChEBI" id="CHEBI:30616"/>
        <dbReference type="ChEBI" id="CHEBI:43474"/>
        <dbReference type="ChEBI" id="CHEBI:456216"/>
    </reaction>
</comment>
<keyword evidence="26" id="KW-1185">Reference proteome</keyword>
<keyword evidence="12" id="KW-1278">Translocase</keyword>
<proteinExistence type="inferred from homology"/>
<feature type="transmembrane region" description="Helical" evidence="23">
    <location>
        <begin position="818"/>
        <end position="839"/>
    </location>
</feature>
<feature type="region of interest" description="Disordered" evidence="22">
    <location>
        <begin position="1"/>
        <end position="20"/>
    </location>
</feature>
<keyword evidence="5" id="KW-0633">Potassium transport</keyword>
<dbReference type="InterPro" id="IPR023298">
    <property type="entry name" value="ATPase_P-typ_TM_dom_sf"/>
</dbReference>
<dbReference type="SUPFAM" id="SSF56784">
    <property type="entry name" value="HAD-like"/>
    <property type="match status" value="1"/>
</dbReference>
<dbReference type="Proteomes" id="UP001221413">
    <property type="component" value="Unassembled WGS sequence"/>
</dbReference>
<dbReference type="Pfam" id="PF13246">
    <property type="entry name" value="Cation_ATPase"/>
    <property type="match status" value="1"/>
</dbReference>
<accession>A0AAD6J5S0</accession>
<dbReference type="InterPro" id="IPR023299">
    <property type="entry name" value="ATPase_P-typ_cyto_dom_N"/>
</dbReference>
<sequence length="1073" mass="117071">MSTGNKETANTSTPASPIVESPHALPFEDVATQLGTNVDSGLSAVEAKKRLAEYGPNILEGGQSVRAWKVLLKQFANAMILVLGFAMVLSYATKDWVEGGVLAGVILLNVLVGFYQEYNAEKTMESLKSLSSPTASVIRDGRLCHIPSIEVVPGDIVELRTGDVVPADVRMIPETLNFEADEALLTGESLPVAKSASTVLAADVGLGDRINLAFSSTTVTRGRGRGITIGTGMETAIGAIARSLQGKKMRKPNRSLSRKKHGPLQPAKGLLLRTWDAIGKFLGLTVGTPLQRKLAKLAYLLFGCAVILAIIVFGANKFHIPHEVIIYAISLAIAIIPESLPAVLTITFSVGMSRMVKRKVIVRKLDSLESLGGVTNISSDKTGTITQGKMITRKFWIPSLGVYSVENTAEANDPTSGSIRHESEAPRLSEKGDEESAKRYNVDLISSQVAVEMLVRICALCNVATVRYDEEKKEWQSTGDPTEIALQVFAHRFDAGKKRLLGKGWVQEAEFPFDSEIKRMSVIFKEPETEAFQVFTKGAVERILDLCTSYGVDGTEFEHTMTEDYKKTIMDQVEELAGQGLRVLALAKRSVPSCSNWKEVDRNDVERDLTFVGLAGLYDPPRLESRDAIRLCKQAGIKVHMLTGDHRLTAAAIAREVGIIPAYTGRLSKEEIDSLVMTASEFDGLSDSEIDNLPTLPVVIARCAPTTKVRMIQALHRRGMYCAMTGDGVNDSPSLKQADVGIAMGLGGSDVAKSASDIVLTDDNFASIVNAIEEGRRMFENIQKFVLHLLVGNIAEVILLVIGLAFRDDDDFSTFPLAPLAILWVNMLTSSFPAFGLSLEPASSDVMRRAPHDNKAGVFTWEIIADMLVYGVVMGGCLIGTFTIIVYGVGDSVLGSGCNTSYNESCDAVFRARGAVFAELVWLILLSAWEFKSIRRSVFRLNARRGEDDDGSSWQFFKDLYQNKFLFWAVVIGFVSVFPAIYIPKVNTSVFKHKPITWEWALPVASVVVFVAGVEAWKAIKRRRGWFEAGRGIDLPYAVADWSAVPPTLPKGEQVASERNESTPIALADPISR</sequence>
<dbReference type="SUPFAM" id="SSF81660">
    <property type="entry name" value="Metal cation-transporting ATPase, ATP-binding domain N"/>
    <property type="match status" value="1"/>
</dbReference>
<feature type="region of interest" description="Disordered" evidence="22">
    <location>
        <begin position="1050"/>
        <end position="1073"/>
    </location>
</feature>
<dbReference type="GO" id="GO:0005886">
    <property type="term" value="C:plasma membrane"/>
    <property type="evidence" value="ECO:0007669"/>
    <property type="project" value="UniProtKB-SubCell"/>
</dbReference>
<evidence type="ECO:0000256" key="6">
    <source>
        <dbReference type="ARBA" id="ARBA00022692"/>
    </source>
</evidence>
<dbReference type="FunFam" id="3.40.50.1000:FF:000047">
    <property type="entry name" value="Sodium P-type ATPase"/>
    <property type="match status" value="1"/>
</dbReference>
<dbReference type="FunFam" id="1.20.1110.10:FF:000015">
    <property type="entry name" value="Sodium ion P-type ATPase"/>
    <property type="match status" value="1"/>
</dbReference>
<evidence type="ECO:0000259" key="24">
    <source>
        <dbReference type="SMART" id="SM00831"/>
    </source>
</evidence>
<dbReference type="SFLD" id="SFLDF00027">
    <property type="entry name" value="p-type_atpase"/>
    <property type="match status" value="1"/>
</dbReference>
<dbReference type="NCBIfam" id="TIGR01494">
    <property type="entry name" value="ATPase_P-type"/>
    <property type="match status" value="2"/>
</dbReference>
<evidence type="ECO:0000256" key="17">
    <source>
        <dbReference type="ARBA" id="ARBA00023201"/>
    </source>
</evidence>
<feature type="transmembrane region" description="Helical" evidence="23">
    <location>
        <begin position="297"/>
        <end position="318"/>
    </location>
</feature>
<feature type="compositionally biased region" description="Basic and acidic residues" evidence="22">
    <location>
        <begin position="419"/>
        <end position="434"/>
    </location>
</feature>
<dbReference type="GO" id="GO:0008554">
    <property type="term" value="F:P-type sodium transporter activity"/>
    <property type="evidence" value="ECO:0007669"/>
    <property type="project" value="UniProtKB-EC"/>
</dbReference>
<keyword evidence="16 23" id="KW-0472">Membrane</keyword>
<evidence type="ECO:0000256" key="1">
    <source>
        <dbReference type="ARBA" id="ARBA00001946"/>
    </source>
</evidence>
<keyword evidence="11" id="KW-0630">Potassium</keyword>
<feature type="compositionally biased region" description="Polar residues" evidence="22">
    <location>
        <begin position="1"/>
        <end position="15"/>
    </location>
</feature>
<dbReference type="EMBL" id="JAQGDS010000001">
    <property type="protein sequence ID" value="KAJ6264591.1"/>
    <property type="molecule type" value="Genomic_DNA"/>
</dbReference>
<dbReference type="GO" id="GO:0046872">
    <property type="term" value="F:metal ion binding"/>
    <property type="evidence" value="ECO:0007669"/>
    <property type="project" value="UniProtKB-KW"/>
</dbReference>
<evidence type="ECO:0000256" key="5">
    <source>
        <dbReference type="ARBA" id="ARBA00022538"/>
    </source>
</evidence>
<evidence type="ECO:0000256" key="11">
    <source>
        <dbReference type="ARBA" id="ARBA00022958"/>
    </source>
</evidence>
<keyword evidence="8" id="KW-0547">Nucleotide-binding</keyword>
<dbReference type="GO" id="GO:0006813">
    <property type="term" value="P:potassium ion transport"/>
    <property type="evidence" value="ECO:0007669"/>
    <property type="project" value="UniProtKB-KW"/>
</dbReference>